<dbReference type="EMBL" id="LWDF02001089">
    <property type="protein sequence ID" value="KAE8240429.1"/>
    <property type="molecule type" value="Genomic_DNA"/>
</dbReference>
<gene>
    <name evidence="1" type="ORF">A4X13_0g7811</name>
</gene>
<dbReference type="AlphaFoldDB" id="A0A8T8SH67"/>
<evidence type="ECO:0000313" key="1">
    <source>
        <dbReference type="EMBL" id="KAE8240429.1"/>
    </source>
</evidence>
<proteinExistence type="predicted"/>
<dbReference type="Proteomes" id="UP000077521">
    <property type="component" value="Unassembled WGS sequence"/>
</dbReference>
<reference evidence="1" key="2">
    <citation type="journal article" date="2019" name="IMA Fungus">
        <title>Genome sequencing and comparison of five Tilletia species to identify candidate genes for the detection of regulated species infecting wheat.</title>
        <authorList>
            <person name="Nguyen H.D.T."/>
            <person name="Sultana T."/>
            <person name="Kesanakurti P."/>
            <person name="Hambleton S."/>
        </authorList>
    </citation>
    <scope>NUCLEOTIDE SEQUENCE</scope>
    <source>
        <strain evidence="1">DAOMC 236416</strain>
    </source>
</reference>
<reference evidence="1" key="1">
    <citation type="submission" date="2016-04" db="EMBL/GenBank/DDBJ databases">
        <authorList>
            <person name="Nguyen H.D."/>
            <person name="Samba Siva P."/>
            <person name="Cullis J."/>
            <person name="Levesque C.A."/>
            <person name="Hambleton S."/>
        </authorList>
    </citation>
    <scope>NUCLEOTIDE SEQUENCE</scope>
    <source>
        <strain evidence="1">DAOMC 236416</strain>
    </source>
</reference>
<name>A0A8T8SH67_9BASI</name>
<organism evidence="1 2">
    <name type="scientific">Tilletia indica</name>
    <dbReference type="NCBI Taxonomy" id="43049"/>
    <lineage>
        <taxon>Eukaryota</taxon>
        <taxon>Fungi</taxon>
        <taxon>Dikarya</taxon>
        <taxon>Basidiomycota</taxon>
        <taxon>Ustilaginomycotina</taxon>
        <taxon>Exobasidiomycetes</taxon>
        <taxon>Tilletiales</taxon>
        <taxon>Tilletiaceae</taxon>
        <taxon>Tilletia</taxon>
    </lineage>
</organism>
<accession>A0A8T8SH67</accession>
<comment type="caution">
    <text evidence="1">The sequence shown here is derived from an EMBL/GenBank/DDBJ whole genome shotgun (WGS) entry which is preliminary data.</text>
</comment>
<evidence type="ECO:0000313" key="2">
    <source>
        <dbReference type="Proteomes" id="UP000077521"/>
    </source>
</evidence>
<protein>
    <submittedName>
        <fullName evidence="1">Uncharacterized protein</fullName>
    </submittedName>
</protein>
<sequence length="92" mass="10477">MTSGNSSGGSPFHAHACWKSDPELDAFPCFRVSTSEPLALRYLRSFSQQHLQTRPRNETKSYLSQHPSSIAHCRHLTLSFDKKGRKDLRAFQ</sequence>
<keyword evidence="2" id="KW-1185">Reference proteome</keyword>